<evidence type="ECO:0000313" key="2">
    <source>
        <dbReference type="Proteomes" id="UP000756346"/>
    </source>
</evidence>
<keyword evidence="2" id="KW-1185">Reference proteome</keyword>
<organism evidence="1 2">
    <name type="scientific">Microdochium trichocladiopsis</name>
    <dbReference type="NCBI Taxonomy" id="1682393"/>
    <lineage>
        <taxon>Eukaryota</taxon>
        <taxon>Fungi</taxon>
        <taxon>Dikarya</taxon>
        <taxon>Ascomycota</taxon>
        <taxon>Pezizomycotina</taxon>
        <taxon>Sordariomycetes</taxon>
        <taxon>Xylariomycetidae</taxon>
        <taxon>Xylariales</taxon>
        <taxon>Microdochiaceae</taxon>
        <taxon>Microdochium</taxon>
    </lineage>
</organism>
<gene>
    <name evidence="1" type="ORF">B0I36DRAFT_312062</name>
</gene>
<reference evidence="1" key="1">
    <citation type="journal article" date="2021" name="Nat. Commun.">
        <title>Genetic determinants of endophytism in the Arabidopsis root mycobiome.</title>
        <authorList>
            <person name="Mesny F."/>
            <person name="Miyauchi S."/>
            <person name="Thiergart T."/>
            <person name="Pickel B."/>
            <person name="Atanasova L."/>
            <person name="Karlsson M."/>
            <person name="Huettel B."/>
            <person name="Barry K.W."/>
            <person name="Haridas S."/>
            <person name="Chen C."/>
            <person name="Bauer D."/>
            <person name="Andreopoulos W."/>
            <person name="Pangilinan J."/>
            <person name="LaButti K."/>
            <person name="Riley R."/>
            <person name="Lipzen A."/>
            <person name="Clum A."/>
            <person name="Drula E."/>
            <person name="Henrissat B."/>
            <person name="Kohler A."/>
            <person name="Grigoriev I.V."/>
            <person name="Martin F.M."/>
            <person name="Hacquard S."/>
        </authorList>
    </citation>
    <scope>NUCLEOTIDE SEQUENCE</scope>
    <source>
        <strain evidence="1">MPI-CAGE-CH-0230</strain>
    </source>
</reference>
<sequence>MMASHPATAIKEPLAQASPIFVQQPPLASSGVRPHAHTPAPNHLPQTLIWVQGLSPILCRRGEPRHSCLCPPHCLHVWRPCVSLWHRSRTSQPHKPCIGTLSTSTLRASPGRAASPECAFPLSYILLKHRRASPINGIRQRTLFRAGNMSTFPLLALIVSEGPSSTS</sequence>
<proteinExistence type="predicted"/>
<name>A0A9P9BW75_9PEZI</name>
<accession>A0A9P9BW75</accession>
<dbReference type="Proteomes" id="UP000756346">
    <property type="component" value="Unassembled WGS sequence"/>
</dbReference>
<dbReference type="GeneID" id="70182001"/>
<dbReference type="AlphaFoldDB" id="A0A9P9BW75"/>
<dbReference type="RefSeq" id="XP_046019123.1">
    <property type="nucleotide sequence ID" value="XM_046152455.1"/>
</dbReference>
<comment type="caution">
    <text evidence="1">The sequence shown here is derived from an EMBL/GenBank/DDBJ whole genome shotgun (WGS) entry which is preliminary data.</text>
</comment>
<dbReference type="EMBL" id="JAGTJQ010000001">
    <property type="protein sequence ID" value="KAH7041068.1"/>
    <property type="molecule type" value="Genomic_DNA"/>
</dbReference>
<evidence type="ECO:0000313" key="1">
    <source>
        <dbReference type="EMBL" id="KAH7041068.1"/>
    </source>
</evidence>
<protein>
    <submittedName>
        <fullName evidence="1">Uncharacterized protein</fullName>
    </submittedName>
</protein>